<dbReference type="Proteomes" id="UP000325081">
    <property type="component" value="Unassembled WGS sequence"/>
</dbReference>
<protein>
    <submittedName>
        <fullName evidence="2">ATP synthase subunit 9</fullName>
    </submittedName>
</protein>
<accession>A0A5A7PZR3</accession>
<keyword evidence="3" id="KW-1185">Reference proteome</keyword>
<dbReference type="AlphaFoldDB" id="A0A5A7PZR3"/>
<evidence type="ECO:0000313" key="2">
    <source>
        <dbReference type="EMBL" id="GER38254.1"/>
    </source>
</evidence>
<organism evidence="2 3">
    <name type="scientific">Striga asiatica</name>
    <name type="common">Asiatic witchweed</name>
    <name type="synonym">Buchnera asiatica</name>
    <dbReference type="NCBI Taxonomy" id="4170"/>
    <lineage>
        <taxon>Eukaryota</taxon>
        <taxon>Viridiplantae</taxon>
        <taxon>Streptophyta</taxon>
        <taxon>Embryophyta</taxon>
        <taxon>Tracheophyta</taxon>
        <taxon>Spermatophyta</taxon>
        <taxon>Magnoliopsida</taxon>
        <taxon>eudicotyledons</taxon>
        <taxon>Gunneridae</taxon>
        <taxon>Pentapetalae</taxon>
        <taxon>asterids</taxon>
        <taxon>lamiids</taxon>
        <taxon>Lamiales</taxon>
        <taxon>Orobanchaceae</taxon>
        <taxon>Buchnereae</taxon>
        <taxon>Striga</taxon>
    </lineage>
</organism>
<evidence type="ECO:0000313" key="3">
    <source>
        <dbReference type="Proteomes" id="UP000325081"/>
    </source>
</evidence>
<reference evidence="3" key="1">
    <citation type="journal article" date="2019" name="Curr. Biol.">
        <title>Genome Sequence of Striga asiatica Provides Insight into the Evolution of Plant Parasitism.</title>
        <authorList>
            <person name="Yoshida S."/>
            <person name="Kim S."/>
            <person name="Wafula E.K."/>
            <person name="Tanskanen J."/>
            <person name="Kim Y.M."/>
            <person name="Honaas L."/>
            <person name="Yang Z."/>
            <person name="Spallek T."/>
            <person name="Conn C.E."/>
            <person name="Ichihashi Y."/>
            <person name="Cheong K."/>
            <person name="Cui S."/>
            <person name="Der J.P."/>
            <person name="Gundlach H."/>
            <person name="Jiao Y."/>
            <person name="Hori C."/>
            <person name="Ishida J.K."/>
            <person name="Kasahara H."/>
            <person name="Kiba T."/>
            <person name="Kim M.S."/>
            <person name="Koo N."/>
            <person name="Laohavisit A."/>
            <person name="Lee Y.H."/>
            <person name="Lumba S."/>
            <person name="McCourt P."/>
            <person name="Mortimer J.C."/>
            <person name="Mutuku J.M."/>
            <person name="Nomura T."/>
            <person name="Sasaki-Sekimoto Y."/>
            <person name="Seto Y."/>
            <person name="Wang Y."/>
            <person name="Wakatake T."/>
            <person name="Sakakibara H."/>
            <person name="Demura T."/>
            <person name="Yamaguchi S."/>
            <person name="Yoneyama K."/>
            <person name="Manabe R.I."/>
            <person name="Nelson D.C."/>
            <person name="Schulman A.H."/>
            <person name="Timko M.P."/>
            <person name="dePamphilis C.W."/>
            <person name="Choi D."/>
            <person name="Shirasu K."/>
        </authorList>
    </citation>
    <scope>NUCLEOTIDE SEQUENCE [LARGE SCALE GENOMIC DNA]</scope>
    <source>
        <strain evidence="3">cv. UVA1</strain>
    </source>
</reference>
<feature type="region of interest" description="Disordered" evidence="1">
    <location>
        <begin position="64"/>
        <end position="86"/>
    </location>
</feature>
<dbReference type="EMBL" id="BKCP01005461">
    <property type="protein sequence ID" value="GER38254.1"/>
    <property type="molecule type" value="Genomic_DNA"/>
</dbReference>
<gene>
    <name evidence="2" type="ORF">STAS_14731</name>
</gene>
<sequence>MLEGAKLIGAGAATIALAGAAVGIGNADDLETFAYQSEEQNSYLVMPSWDLLLPKQLPYPKERAVTRHQDWQQVRKGKEGRPTGGNVKYGKLTAGRTIRDFDVVPAAVALLPPFGKHNWAEEPVYDPDFHERRQLEKLQQTYYPIDPAVEGKSLDCSGRILIPKIQRLERRLLMRQGRNWLLDWN</sequence>
<proteinExistence type="predicted"/>
<name>A0A5A7PZR3_STRAF</name>
<comment type="caution">
    <text evidence="2">The sequence shown here is derived from an EMBL/GenBank/DDBJ whole genome shotgun (WGS) entry which is preliminary data.</text>
</comment>
<evidence type="ECO:0000256" key="1">
    <source>
        <dbReference type="SAM" id="MobiDB-lite"/>
    </source>
</evidence>